<dbReference type="Pfam" id="PF12825">
    <property type="entry name" value="DUF3818"/>
    <property type="match status" value="1"/>
</dbReference>
<dbReference type="PANTHER" id="PTHR47185">
    <property type="entry name" value="PX DOMAIN-CONTAINING PROTEIN YPR097W"/>
    <property type="match status" value="1"/>
</dbReference>
<organism evidence="2 3">
    <name type="scientific">Microbotryum saponariae</name>
    <dbReference type="NCBI Taxonomy" id="289078"/>
    <lineage>
        <taxon>Eukaryota</taxon>
        <taxon>Fungi</taxon>
        <taxon>Dikarya</taxon>
        <taxon>Basidiomycota</taxon>
        <taxon>Pucciniomycotina</taxon>
        <taxon>Microbotryomycetes</taxon>
        <taxon>Microbotryales</taxon>
        <taxon>Microbotryaceae</taxon>
        <taxon>Microbotryum</taxon>
    </lineage>
</organism>
<dbReference type="STRING" id="289078.A0A2X0KY00"/>
<evidence type="ECO:0000259" key="1">
    <source>
        <dbReference type="Pfam" id="PF12825"/>
    </source>
</evidence>
<accession>A0A2X0KY00</accession>
<gene>
    <name evidence="2" type="ORF">BZ3500_MVSOF-1268-A1-R1_CHR3-3G06502</name>
</gene>
<dbReference type="GO" id="GO:0035091">
    <property type="term" value="F:phosphatidylinositol binding"/>
    <property type="evidence" value="ECO:0007669"/>
    <property type="project" value="TreeGrafter"/>
</dbReference>
<dbReference type="Proteomes" id="UP000249723">
    <property type="component" value="Unassembled WGS sequence"/>
</dbReference>
<name>A0A2X0KY00_9BASI</name>
<reference evidence="3" key="1">
    <citation type="submission" date="2016-10" db="EMBL/GenBank/DDBJ databases">
        <authorList>
            <person name="Jeantristanb JTB J.-T."/>
            <person name="Ricardo R."/>
        </authorList>
    </citation>
    <scope>NUCLEOTIDE SEQUENCE [LARGE SCALE GENOMIC DNA]</scope>
</reference>
<protein>
    <submittedName>
        <fullName evidence="2">BZ3500_MvSof-1268-A1-R1_Chr3-3g06502 protein</fullName>
    </submittedName>
</protein>
<dbReference type="AlphaFoldDB" id="A0A2X0KY00"/>
<sequence length="198" mass="22639">MMHFIGILAITLDDDPAALLEQIARYRQRIGSATMTDKLDIFAYESREKKEVVRRYAEENGIEFVLAIVRGDEPRLPAYELDRVVRASKRYRAYMKTKPSALARAQLTDTDVRLVLDLQYYFRLVSRDCDSNIIREMLGEDAIASALEVLAGPIVELIKRIYKVGNLSQAVGSFQRFLDQLIIIIEALRSRIQEPQSA</sequence>
<feature type="domain" description="PX" evidence="1">
    <location>
        <begin position="7"/>
        <end position="196"/>
    </location>
</feature>
<dbReference type="OrthoDB" id="71672at2759"/>
<dbReference type="InterPro" id="IPR024554">
    <property type="entry name" value="LEC1-like_C"/>
</dbReference>
<evidence type="ECO:0000313" key="3">
    <source>
        <dbReference type="Proteomes" id="UP000249723"/>
    </source>
</evidence>
<evidence type="ECO:0000313" key="2">
    <source>
        <dbReference type="EMBL" id="SCZ97987.1"/>
    </source>
</evidence>
<dbReference type="InterPro" id="IPR047168">
    <property type="entry name" value="LEC1-like"/>
</dbReference>
<proteinExistence type="predicted"/>
<dbReference type="EMBL" id="FMWP01000094">
    <property type="protein sequence ID" value="SCZ97987.1"/>
    <property type="molecule type" value="Genomic_DNA"/>
</dbReference>
<keyword evidence="3" id="KW-1185">Reference proteome</keyword>
<dbReference type="PANTHER" id="PTHR47185:SF1">
    <property type="entry name" value="PX DOMAIN-CONTAINING PROTEIN YPR097W"/>
    <property type="match status" value="1"/>
</dbReference>